<organism evidence="2 3">
    <name type="scientific">Pseudophaeobacter arcticus</name>
    <dbReference type="NCBI Taxonomy" id="385492"/>
    <lineage>
        <taxon>Bacteria</taxon>
        <taxon>Pseudomonadati</taxon>
        <taxon>Pseudomonadota</taxon>
        <taxon>Alphaproteobacteria</taxon>
        <taxon>Rhodobacterales</taxon>
        <taxon>Paracoccaceae</taxon>
        <taxon>Pseudophaeobacter</taxon>
    </lineage>
</organism>
<gene>
    <name evidence="2" type="ORF">NBRC116598_19310</name>
</gene>
<evidence type="ECO:0008006" key="4">
    <source>
        <dbReference type="Google" id="ProtNLM"/>
    </source>
</evidence>
<protein>
    <recommendedName>
        <fullName evidence="4">DUF3035 domain-containing protein</fullName>
    </recommendedName>
</protein>
<evidence type="ECO:0000256" key="1">
    <source>
        <dbReference type="SAM" id="SignalP"/>
    </source>
</evidence>
<reference evidence="2 3" key="1">
    <citation type="submission" date="2024-04" db="EMBL/GenBank/DDBJ databases">
        <title>Draft genome sequence of Pseudophaeobacter arcticus NBRC 116598.</title>
        <authorList>
            <person name="Miyakawa T."/>
            <person name="Kusuya Y."/>
            <person name="Miura T."/>
        </authorList>
    </citation>
    <scope>NUCLEOTIDE SEQUENCE [LARGE SCALE GENOMIC DNA]</scope>
    <source>
        <strain evidence="2 3">SU-CL00105</strain>
    </source>
</reference>
<name>A0ABQ0AKU8_9RHOB</name>
<dbReference type="PROSITE" id="PS51257">
    <property type="entry name" value="PROKAR_LIPOPROTEIN"/>
    <property type="match status" value="1"/>
</dbReference>
<keyword evidence="1" id="KW-0732">Signal</keyword>
<comment type="caution">
    <text evidence="2">The sequence shown here is derived from an EMBL/GenBank/DDBJ whole genome shotgun (WGS) entry which is preliminary data.</text>
</comment>
<feature type="signal peptide" evidence="1">
    <location>
        <begin position="1"/>
        <end position="17"/>
    </location>
</feature>
<evidence type="ECO:0000313" key="3">
    <source>
        <dbReference type="Proteomes" id="UP001441944"/>
    </source>
</evidence>
<dbReference type="EMBL" id="BAABWU010000006">
    <property type="protein sequence ID" value="GAA6196487.1"/>
    <property type="molecule type" value="Genomic_DNA"/>
</dbReference>
<proteinExistence type="predicted"/>
<evidence type="ECO:0000313" key="2">
    <source>
        <dbReference type="EMBL" id="GAA6196487.1"/>
    </source>
</evidence>
<dbReference type="Proteomes" id="UP001441944">
    <property type="component" value="Unassembled WGS sequence"/>
</dbReference>
<keyword evidence="3" id="KW-1185">Reference proteome</keyword>
<dbReference type="RefSeq" id="WP_353399352.1">
    <property type="nucleotide sequence ID" value="NZ_BAABWU010000006.1"/>
</dbReference>
<sequence>MTRSPPLTLLCASFAVAALTGCSNDPELRNQLTPELRNADYPPLLPIEDLVSLQPAPEQQSTQLEQNLNARSNTLQRRADALRRATN</sequence>
<feature type="chain" id="PRO_5046851134" description="DUF3035 domain-containing protein" evidence="1">
    <location>
        <begin position="18"/>
        <end position="87"/>
    </location>
</feature>
<accession>A0ABQ0AKU8</accession>